<sequence length="73" mass="7995">MASTSSTPTDPSSSLPEDLTPEEAKRIARLDIDPESITWKRVMDVNDRFLRKINIGEGPNEKGMVGETGFVGC</sequence>
<dbReference type="Proteomes" id="UP001497516">
    <property type="component" value="Chromosome 5"/>
</dbReference>
<keyword evidence="1" id="KW-0554">One-carbon metabolism</keyword>
<evidence type="ECO:0000256" key="3">
    <source>
        <dbReference type="ARBA" id="ARBA00022741"/>
    </source>
</evidence>
<dbReference type="SUPFAM" id="SSF52540">
    <property type="entry name" value="P-loop containing nucleoside triphosphate hydrolases"/>
    <property type="match status" value="1"/>
</dbReference>
<evidence type="ECO:0000313" key="6">
    <source>
        <dbReference type="EMBL" id="CAL1387882.1"/>
    </source>
</evidence>
<evidence type="ECO:0000256" key="5">
    <source>
        <dbReference type="SAM" id="MobiDB-lite"/>
    </source>
</evidence>
<dbReference type="EMBL" id="OZ034818">
    <property type="protein sequence ID" value="CAL1387882.1"/>
    <property type="molecule type" value="Genomic_DNA"/>
</dbReference>
<dbReference type="Pfam" id="PF01268">
    <property type="entry name" value="FTHFS"/>
    <property type="match status" value="1"/>
</dbReference>
<evidence type="ECO:0000256" key="2">
    <source>
        <dbReference type="ARBA" id="ARBA00022598"/>
    </source>
</evidence>
<dbReference type="GO" id="GO:0005524">
    <property type="term" value="F:ATP binding"/>
    <property type="evidence" value="ECO:0007669"/>
    <property type="project" value="UniProtKB-KW"/>
</dbReference>
<evidence type="ECO:0000256" key="4">
    <source>
        <dbReference type="ARBA" id="ARBA00022840"/>
    </source>
</evidence>
<dbReference type="InterPro" id="IPR027417">
    <property type="entry name" value="P-loop_NTPase"/>
</dbReference>
<reference evidence="6 7" key="1">
    <citation type="submission" date="2024-04" db="EMBL/GenBank/DDBJ databases">
        <authorList>
            <person name="Fracassetti M."/>
        </authorList>
    </citation>
    <scope>NUCLEOTIDE SEQUENCE [LARGE SCALE GENOMIC DNA]</scope>
</reference>
<name>A0AAV2EQ78_9ROSI</name>
<dbReference type="AlphaFoldDB" id="A0AAV2EQ78"/>
<dbReference type="GO" id="GO:0006730">
    <property type="term" value="P:one-carbon metabolic process"/>
    <property type="evidence" value="ECO:0007669"/>
    <property type="project" value="UniProtKB-KW"/>
</dbReference>
<evidence type="ECO:0000256" key="1">
    <source>
        <dbReference type="ARBA" id="ARBA00022563"/>
    </source>
</evidence>
<organism evidence="6 7">
    <name type="scientific">Linum trigynum</name>
    <dbReference type="NCBI Taxonomy" id="586398"/>
    <lineage>
        <taxon>Eukaryota</taxon>
        <taxon>Viridiplantae</taxon>
        <taxon>Streptophyta</taxon>
        <taxon>Embryophyta</taxon>
        <taxon>Tracheophyta</taxon>
        <taxon>Spermatophyta</taxon>
        <taxon>Magnoliopsida</taxon>
        <taxon>eudicotyledons</taxon>
        <taxon>Gunneridae</taxon>
        <taxon>Pentapetalae</taxon>
        <taxon>rosids</taxon>
        <taxon>fabids</taxon>
        <taxon>Malpighiales</taxon>
        <taxon>Linaceae</taxon>
        <taxon>Linum</taxon>
    </lineage>
</organism>
<keyword evidence="3" id="KW-0547">Nucleotide-binding</keyword>
<dbReference type="Gene3D" id="3.30.1510.10">
    <property type="entry name" value="Domain 2, N(10)-formyltetrahydrofolate synthetase"/>
    <property type="match status" value="1"/>
</dbReference>
<feature type="compositionally biased region" description="Low complexity" evidence="5">
    <location>
        <begin position="1"/>
        <end position="16"/>
    </location>
</feature>
<evidence type="ECO:0000313" key="7">
    <source>
        <dbReference type="Proteomes" id="UP001497516"/>
    </source>
</evidence>
<keyword evidence="2" id="KW-0436">Ligase</keyword>
<feature type="region of interest" description="Disordered" evidence="5">
    <location>
        <begin position="1"/>
        <end position="27"/>
    </location>
</feature>
<proteinExistence type="predicted"/>
<dbReference type="GO" id="GO:0004329">
    <property type="term" value="F:formate-tetrahydrofolate ligase activity"/>
    <property type="evidence" value="ECO:0007669"/>
    <property type="project" value="InterPro"/>
</dbReference>
<dbReference type="InterPro" id="IPR000559">
    <property type="entry name" value="Formate_THF_ligase"/>
</dbReference>
<gene>
    <name evidence="6" type="ORF">LTRI10_LOCUS28836</name>
</gene>
<protein>
    <submittedName>
        <fullName evidence="6">Uncharacterized protein</fullName>
    </submittedName>
</protein>
<keyword evidence="4" id="KW-0067">ATP-binding</keyword>
<keyword evidence="7" id="KW-1185">Reference proteome</keyword>
<accession>A0AAV2EQ78</accession>